<dbReference type="PANTHER" id="PTHR30222:SF12">
    <property type="entry name" value="NORSPERMIDINE SENSOR"/>
    <property type="match status" value="1"/>
</dbReference>
<organism evidence="6 7">
    <name type="scientific">Roseateles saccharophilus</name>
    <name type="common">Pseudomonas saccharophila</name>
    <dbReference type="NCBI Taxonomy" id="304"/>
    <lineage>
        <taxon>Bacteria</taxon>
        <taxon>Pseudomonadati</taxon>
        <taxon>Pseudomonadota</taxon>
        <taxon>Betaproteobacteria</taxon>
        <taxon>Burkholderiales</taxon>
        <taxon>Sphaerotilaceae</taxon>
        <taxon>Roseateles</taxon>
    </lineage>
</organism>
<dbReference type="PIRSF" id="PIRSF019574">
    <property type="entry name" value="Periplasmic_polyamine_BP"/>
    <property type="match status" value="1"/>
</dbReference>
<dbReference type="Gene3D" id="3.40.190.10">
    <property type="entry name" value="Periplasmic binding protein-like II"/>
    <property type="match status" value="2"/>
</dbReference>
<dbReference type="Proteomes" id="UP000295110">
    <property type="component" value="Unassembled WGS sequence"/>
</dbReference>
<sequence length="369" mass="40363">MLGLWRSLWVGVLGLALGGGAVGAQAQAEKTLNLYNWADYIGPDTIPSFEKATGIKVNYDVFDSAELLQSKLLLGRTAYDVVVPSAAYVRNQIAAGIFQKLDKRRLPNLKQLDPALMAKLATIDPGNNYVVPWAWGTNGLGINVQKVREILGPEAPLDSLALLFDPQYVSKLKACGVSVLDSPGDMVSLAQAYLGRRTDQMTAEDLKVAFELLRRVRPYITQINTTSYNNDLAQGDICLAAGYSGELTQAVRASRAAGKPFEVRYVLPREGSVVWIDVMAVPTSAPHTDAAYRWINHVLDPQVSAGIVNQIMFPTAVPAASAHVRPEIRDNKALYLDAAAIDRLGLATLGTFEINRQLNRMWLSFKSRH</sequence>
<evidence type="ECO:0000256" key="3">
    <source>
        <dbReference type="ARBA" id="ARBA00022729"/>
    </source>
</evidence>
<evidence type="ECO:0000256" key="2">
    <source>
        <dbReference type="ARBA" id="ARBA00022448"/>
    </source>
</evidence>
<dbReference type="PANTHER" id="PTHR30222">
    <property type="entry name" value="SPERMIDINE/PUTRESCINE-BINDING PERIPLASMIC PROTEIN"/>
    <property type="match status" value="1"/>
</dbReference>
<protein>
    <recommendedName>
        <fullName evidence="5">Putrescine-binding periplasmic protein</fullName>
    </recommendedName>
</protein>
<dbReference type="InterPro" id="IPR001188">
    <property type="entry name" value="Sperm_putr-bd"/>
</dbReference>
<keyword evidence="7" id="KW-1185">Reference proteome</keyword>
<dbReference type="EMBL" id="SMBU01000001">
    <property type="protein sequence ID" value="TCV04564.1"/>
    <property type="molecule type" value="Genomic_DNA"/>
</dbReference>
<reference evidence="6 7" key="1">
    <citation type="submission" date="2019-03" db="EMBL/GenBank/DDBJ databases">
        <title>Genomic Encyclopedia of Type Strains, Phase IV (KMG-IV): sequencing the most valuable type-strain genomes for metagenomic binning, comparative biology and taxonomic classification.</title>
        <authorList>
            <person name="Goeker M."/>
        </authorList>
    </citation>
    <scope>NUCLEOTIDE SEQUENCE [LARGE SCALE GENOMIC DNA]</scope>
    <source>
        <strain evidence="6 7">DSM 654</strain>
    </source>
</reference>
<evidence type="ECO:0000256" key="5">
    <source>
        <dbReference type="PIRNR" id="PIRNR019574"/>
    </source>
</evidence>
<evidence type="ECO:0000256" key="1">
    <source>
        <dbReference type="ARBA" id="ARBA00004418"/>
    </source>
</evidence>
<keyword evidence="4 5" id="KW-0574">Periplasm</keyword>
<dbReference type="Pfam" id="PF13416">
    <property type="entry name" value="SBP_bac_8"/>
    <property type="match status" value="1"/>
</dbReference>
<comment type="caution">
    <text evidence="6">The sequence shown here is derived from an EMBL/GenBank/DDBJ whole genome shotgun (WGS) entry which is preliminary data.</text>
</comment>
<keyword evidence="2 5" id="KW-0813">Transport</keyword>
<comment type="function">
    <text evidence="5">Required for the activity of the bacterial periplasmic transport system of putrescine.</text>
</comment>
<evidence type="ECO:0000313" key="7">
    <source>
        <dbReference type="Proteomes" id="UP000295110"/>
    </source>
</evidence>
<comment type="similarity">
    <text evidence="5">Belongs to the bacterial solute-binding protein PotD/PotF family.</text>
</comment>
<dbReference type="PRINTS" id="PR00909">
    <property type="entry name" value="SPERMDNBNDNG"/>
</dbReference>
<evidence type="ECO:0000256" key="4">
    <source>
        <dbReference type="ARBA" id="ARBA00022764"/>
    </source>
</evidence>
<dbReference type="GO" id="GO:0042597">
    <property type="term" value="C:periplasmic space"/>
    <property type="evidence" value="ECO:0007669"/>
    <property type="project" value="UniProtKB-SubCell"/>
</dbReference>
<dbReference type="GO" id="GO:0015846">
    <property type="term" value="P:polyamine transport"/>
    <property type="evidence" value="ECO:0007669"/>
    <property type="project" value="InterPro"/>
</dbReference>
<dbReference type="InterPro" id="IPR006059">
    <property type="entry name" value="SBP"/>
</dbReference>
<dbReference type="SUPFAM" id="SSF53850">
    <property type="entry name" value="Periplasmic binding protein-like II"/>
    <property type="match status" value="1"/>
</dbReference>
<gene>
    <name evidence="6" type="ORF">EV671_1001320</name>
</gene>
<dbReference type="AlphaFoldDB" id="A0A4R3VL12"/>
<accession>A0A4R3VL12</accession>
<dbReference type="GO" id="GO:0019808">
    <property type="term" value="F:polyamine binding"/>
    <property type="evidence" value="ECO:0007669"/>
    <property type="project" value="InterPro"/>
</dbReference>
<name>A0A4R3VL12_ROSSA</name>
<proteinExistence type="inferred from homology"/>
<comment type="subcellular location">
    <subcellularLocation>
        <location evidence="1 5">Periplasm</location>
    </subcellularLocation>
</comment>
<keyword evidence="3" id="KW-0732">Signal</keyword>
<evidence type="ECO:0000313" key="6">
    <source>
        <dbReference type="EMBL" id="TCV04564.1"/>
    </source>
</evidence>